<feature type="region of interest" description="Disordered" evidence="4">
    <location>
        <begin position="368"/>
        <end position="400"/>
    </location>
</feature>
<dbReference type="InterPro" id="IPR029017">
    <property type="entry name" value="Enolase-like_N"/>
</dbReference>
<comment type="caution">
    <text evidence="6">The sequence shown here is derived from an EMBL/GenBank/DDBJ whole genome shotgun (WGS) entry which is preliminary data.</text>
</comment>
<dbReference type="AlphaFoldDB" id="A0A5C8Z6N3"/>
<dbReference type="OrthoDB" id="9796450at2"/>
<dbReference type="RefSeq" id="WP_147927721.1">
    <property type="nucleotide sequence ID" value="NZ_VKAC01000011.1"/>
</dbReference>
<dbReference type="GO" id="GO:0016052">
    <property type="term" value="P:carbohydrate catabolic process"/>
    <property type="evidence" value="ECO:0007669"/>
    <property type="project" value="TreeGrafter"/>
</dbReference>
<protein>
    <submittedName>
        <fullName evidence="6">Mandelate racemase/muconate lactonizing enzyme family protein</fullName>
    </submittedName>
</protein>
<dbReference type="Gene3D" id="3.20.20.120">
    <property type="entry name" value="Enolase-like C-terminal domain"/>
    <property type="match status" value="1"/>
</dbReference>
<dbReference type="InterPro" id="IPR029065">
    <property type="entry name" value="Enolase_C-like"/>
</dbReference>
<evidence type="ECO:0000256" key="3">
    <source>
        <dbReference type="ARBA" id="ARBA00022842"/>
    </source>
</evidence>
<dbReference type="SUPFAM" id="SSF51604">
    <property type="entry name" value="Enolase C-terminal domain-like"/>
    <property type="match status" value="1"/>
</dbReference>
<keyword evidence="2" id="KW-0479">Metal-binding</keyword>
<dbReference type="InterPro" id="IPR036849">
    <property type="entry name" value="Enolase-like_C_sf"/>
</dbReference>
<name>A0A5C8Z6N3_9ACTN</name>
<evidence type="ECO:0000313" key="7">
    <source>
        <dbReference type="Proteomes" id="UP000321234"/>
    </source>
</evidence>
<dbReference type="SUPFAM" id="SSF54826">
    <property type="entry name" value="Enolase N-terminal domain-like"/>
    <property type="match status" value="1"/>
</dbReference>
<dbReference type="GO" id="GO:0000287">
    <property type="term" value="F:magnesium ion binding"/>
    <property type="evidence" value="ECO:0007669"/>
    <property type="project" value="TreeGrafter"/>
</dbReference>
<dbReference type="Pfam" id="PF02746">
    <property type="entry name" value="MR_MLE_N"/>
    <property type="match status" value="1"/>
</dbReference>
<comment type="cofactor">
    <cofactor evidence="1">
        <name>Mg(2+)</name>
        <dbReference type="ChEBI" id="CHEBI:18420"/>
    </cofactor>
</comment>
<evidence type="ECO:0000259" key="5">
    <source>
        <dbReference type="SMART" id="SM00922"/>
    </source>
</evidence>
<dbReference type="Pfam" id="PF13378">
    <property type="entry name" value="MR_MLE_C"/>
    <property type="match status" value="1"/>
</dbReference>
<evidence type="ECO:0000256" key="2">
    <source>
        <dbReference type="ARBA" id="ARBA00022723"/>
    </source>
</evidence>
<dbReference type="InterPro" id="IPR046945">
    <property type="entry name" value="RHMD-like"/>
</dbReference>
<sequence>MKITGYRSLTTRHEWGRPVGDVNGVSAGTTTRQDVLVITTSDGVEGVALGAHAEIEKVFSVLDGEDPRSVTALYDRMLDAVFKLGHQGSLFGTLGTIDSALWDLKAKLAGEPLWRLLGARDRFVPGYASGLEAGLDDDGVAELYGRFAERGFGAAKLKGGRHLDRDLTRLGILRDAMSANSSHPGLMIDANESWHVSQAVRHVRALEAEFDLTWVEEPVRRWDVRGMASLRQQVAAGVASGENLTGLEQVRALVEGGAVDVLQTNAAWGITNLLRVGAMAHAFDLPVSPIGLTYAVAAGAAALPNLLSIEVQDLSWPLGVDVDQVVDDGGTVLGDSPGNGITLHEELFEEVPATAGWAVRSGPHLRPRRAGLRLVPEDDADDDRTDDVPGPSHTPHASGG</sequence>
<dbReference type="InterPro" id="IPR013341">
    <property type="entry name" value="Mandelate_racemase_N_dom"/>
</dbReference>
<accession>A0A5C8Z6N3</accession>
<gene>
    <name evidence="6" type="ORF">FMM08_17895</name>
</gene>
<evidence type="ECO:0000313" key="6">
    <source>
        <dbReference type="EMBL" id="TXR52954.1"/>
    </source>
</evidence>
<dbReference type="GO" id="GO:0016836">
    <property type="term" value="F:hydro-lyase activity"/>
    <property type="evidence" value="ECO:0007669"/>
    <property type="project" value="TreeGrafter"/>
</dbReference>
<proteinExistence type="predicted"/>
<keyword evidence="3" id="KW-0460">Magnesium</keyword>
<dbReference type="Gene3D" id="3.30.390.10">
    <property type="entry name" value="Enolase-like, N-terminal domain"/>
    <property type="match status" value="1"/>
</dbReference>
<keyword evidence="7" id="KW-1185">Reference proteome</keyword>
<dbReference type="PANTHER" id="PTHR13794">
    <property type="entry name" value="ENOLASE SUPERFAMILY, MANDELATE RACEMASE"/>
    <property type="match status" value="1"/>
</dbReference>
<dbReference type="Proteomes" id="UP000321234">
    <property type="component" value="Unassembled WGS sequence"/>
</dbReference>
<reference evidence="6 7" key="1">
    <citation type="submission" date="2019-07" db="EMBL/GenBank/DDBJ databases">
        <title>Quadrisphaera sp. strain DD2A genome sequencing and assembly.</title>
        <authorList>
            <person name="Kim I."/>
        </authorList>
    </citation>
    <scope>NUCLEOTIDE SEQUENCE [LARGE SCALE GENOMIC DNA]</scope>
    <source>
        <strain evidence="6 7">DD2A</strain>
    </source>
</reference>
<dbReference type="EMBL" id="VKAC01000011">
    <property type="protein sequence ID" value="TXR52954.1"/>
    <property type="molecule type" value="Genomic_DNA"/>
</dbReference>
<organism evidence="6 7">
    <name type="scientific">Quadrisphaera setariae</name>
    <dbReference type="NCBI Taxonomy" id="2593304"/>
    <lineage>
        <taxon>Bacteria</taxon>
        <taxon>Bacillati</taxon>
        <taxon>Actinomycetota</taxon>
        <taxon>Actinomycetes</taxon>
        <taxon>Kineosporiales</taxon>
        <taxon>Kineosporiaceae</taxon>
        <taxon>Quadrisphaera</taxon>
    </lineage>
</organism>
<dbReference type="CDD" id="cd03316">
    <property type="entry name" value="MR_like"/>
    <property type="match status" value="1"/>
</dbReference>
<dbReference type="PANTHER" id="PTHR13794:SF58">
    <property type="entry name" value="MITOCHONDRIAL ENOLASE SUPERFAMILY MEMBER 1"/>
    <property type="match status" value="1"/>
</dbReference>
<evidence type="ECO:0000256" key="1">
    <source>
        <dbReference type="ARBA" id="ARBA00001946"/>
    </source>
</evidence>
<dbReference type="InterPro" id="IPR013342">
    <property type="entry name" value="Mandelate_racemase_C"/>
</dbReference>
<dbReference type="SMART" id="SM00922">
    <property type="entry name" value="MR_MLE"/>
    <property type="match status" value="1"/>
</dbReference>
<dbReference type="SFLD" id="SFLDS00001">
    <property type="entry name" value="Enolase"/>
    <property type="match status" value="1"/>
</dbReference>
<feature type="domain" description="Mandelate racemase/muconate lactonizing enzyme C-terminal" evidence="5">
    <location>
        <begin position="137"/>
        <end position="237"/>
    </location>
</feature>
<evidence type="ECO:0000256" key="4">
    <source>
        <dbReference type="SAM" id="MobiDB-lite"/>
    </source>
</evidence>